<evidence type="ECO:0000259" key="1">
    <source>
        <dbReference type="Pfam" id="PF18431"/>
    </source>
</evidence>
<comment type="caution">
    <text evidence="2">The sequence shown here is derived from an EMBL/GenBank/DDBJ whole genome shotgun (WGS) entry which is preliminary data.</text>
</comment>
<name>A0A2N8TTB7_9ACTN</name>
<proteinExistence type="predicted"/>
<sequence length="120" mass="13270">MRDQGNAPSASTYKDLASAQRLTQGALDDINNAQRVEDWIKRVERRMANNPNWNPDNSKLDPALKLTVSEVTGRTVERGDYTSHGMNASASEVHSVQVALKYKRGIDPPFVVVTSYPVSP</sequence>
<dbReference type="Pfam" id="PF18431">
    <property type="entry name" value="RNAse_A_bac"/>
    <property type="match status" value="1"/>
</dbReference>
<dbReference type="OrthoDB" id="3912727at2"/>
<organism evidence="2 3">
    <name type="scientific">Streptomyces cahuitamycinicus</name>
    <dbReference type="NCBI Taxonomy" id="2070367"/>
    <lineage>
        <taxon>Bacteria</taxon>
        <taxon>Bacillati</taxon>
        <taxon>Actinomycetota</taxon>
        <taxon>Actinomycetes</taxon>
        <taxon>Kitasatosporales</taxon>
        <taxon>Streptomycetaceae</taxon>
        <taxon>Streptomyces</taxon>
    </lineage>
</organism>
<reference evidence="2 3" key="1">
    <citation type="submission" date="2018-01" db="EMBL/GenBank/DDBJ databases">
        <title>Draft genome sequence of Streptomyces sp. 13K301.</title>
        <authorList>
            <person name="Sahin N."/>
            <person name="Saygin H."/>
            <person name="Ay H."/>
        </authorList>
    </citation>
    <scope>NUCLEOTIDE SEQUENCE [LARGE SCALE GENOMIC DNA]</scope>
    <source>
        <strain evidence="2 3">13K301</strain>
    </source>
</reference>
<evidence type="ECO:0000313" key="2">
    <source>
        <dbReference type="EMBL" id="PNG22261.1"/>
    </source>
</evidence>
<dbReference type="EMBL" id="POUC01000054">
    <property type="protein sequence ID" value="PNG22261.1"/>
    <property type="molecule type" value="Genomic_DNA"/>
</dbReference>
<gene>
    <name evidence="2" type="ORF">C1J00_10425</name>
</gene>
<protein>
    <recommendedName>
        <fullName evidence="1">Bacterial CdiA-CT RNAse A domain-containing protein</fullName>
    </recommendedName>
</protein>
<keyword evidence="3" id="KW-1185">Reference proteome</keyword>
<dbReference type="RefSeq" id="WP_102908768.1">
    <property type="nucleotide sequence ID" value="NZ_POUC01000054.1"/>
</dbReference>
<feature type="domain" description="Bacterial CdiA-CT RNAse A" evidence="1">
    <location>
        <begin position="4"/>
        <end position="117"/>
    </location>
</feature>
<dbReference type="InterPro" id="IPR041436">
    <property type="entry name" value="RNAse_A_bac"/>
</dbReference>
<accession>A0A2N8TTB7</accession>
<dbReference type="AlphaFoldDB" id="A0A2N8TTB7"/>
<dbReference type="Proteomes" id="UP000235943">
    <property type="component" value="Unassembled WGS sequence"/>
</dbReference>
<evidence type="ECO:0000313" key="3">
    <source>
        <dbReference type="Proteomes" id="UP000235943"/>
    </source>
</evidence>